<sequence length="286" mass="30677">MGLGLLNAQSTLFQENWDGQGPGISSWTLHNVDGLTPIAASAASNDGLPALVTNAWNVLSLTQIKNSGASSYLTFAYPPAATGMAGNVAVVNSWYNPAGVANDWLVSPQINIPAAATGVNLTWSATSLGAASYLENYKVYISTTGNQVANFTTILKTVTDESSSGTYHTVNLNSYIGQNVYIAFRDDSNDEYIMLLDNIKVTSTNTLATADIAKKQTYFSPNPTRDFLNIKTDSKINSVSVVDITGKKVNVKLENDKVDVRSLPAGTYLINVETKDGITTEKFIKK</sequence>
<name>A0A9Q3V4D1_9FLAO</name>
<dbReference type="InterPro" id="IPR026444">
    <property type="entry name" value="Secre_tail"/>
</dbReference>
<evidence type="ECO:0000256" key="1">
    <source>
        <dbReference type="ARBA" id="ARBA00022729"/>
    </source>
</evidence>
<comment type="caution">
    <text evidence="4">The sequence shown here is derived from an EMBL/GenBank/DDBJ whole genome shotgun (WGS) entry which is preliminary data.</text>
</comment>
<gene>
    <name evidence="4" type="ORF">LO744_09220</name>
</gene>
<proteinExistence type="predicted"/>
<dbReference type="Pfam" id="PF18962">
    <property type="entry name" value="Por_Secre_tail"/>
    <property type="match status" value="1"/>
</dbReference>
<feature type="domain" description="Secretion system C-terminal sorting" evidence="3">
    <location>
        <begin position="221"/>
        <end position="284"/>
    </location>
</feature>
<keyword evidence="5" id="KW-1185">Reference proteome</keyword>
<reference evidence="4" key="1">
    <citation type="submission" date="2021-11" db="EMBL/GenBank/DDBJ databases">
        <title>Description of novel Chryseobacterium species.</title>
        <authorList>
            <person name="Saticioglu I.B."/>
            <person name="Ay H."/>
            <person name="Altun S."/>
            <person name="Duman M."/>
        </authorList>
    </citation>
    <scope>NUCLEOTIDE SEQUENCE</scope>
    <source>
        <strain evidence="4">C-17</strain>
    </source>
</reference>
<evidence type="ECO:0000313" key="5">
    <source>
        <dbReference type="Proteomes" id="UP001108025"/>
    </source>
</evidence>
<dbReference type="Pfam" id="PF07675">
    <property type="entry name" value="Cleaved_Adhesin"/>
    <property type="match status" value="1"/>
</dbReference>
<accession>A0A9Q3V4D1</accession>
<dbReference type="Proteomes" id="UP001108025">
    <property type="component" value="Unassembled WGS sequence"/>
</dbReference>
<dbReference type="NCBIfam" id="NF038128">
    <property type="entry name" value="choice_anch_J"/>
    <property type="match status" value="1"/>
</dbReference>
<feature type="domain" description="Cleaved adhesin" evidence="2">
    <location>
        <begin position="81"/>
        <end position="199"/>
    </location>
</feature>
<evidence type="ECO:0000313" key="4">
    <source>
        <dbReference type="EMBL" id="MCD1117036.1"/>
    </source>
</evidence>
<dbReference type="NCBIfam" id="TIGR04183">
    <property type="entry name" value="Por_Secre_tail"/>
    <property type="match status" value="1"/>
</dbReference>
<evidence type="ECO:0000259" key="3">
    <source>
        <dbReference type="Pfam" id="PF18962"/>
    </source>
</evidence>
<keyword evidence="1" id="KW-0732">Signal</keyword>
<protein>
    <submittedName>
        <fullName evidence="4">Choice-of-anchor J domain-containing protein</fullName>
    </submittedName>
</protein>
<dbReference type="InterPro" id="IPR011628">
    <property type="entry name" value="Cleaved_adhesin"/>
</dbReference>
<dbReference type="Gene3D" id="2.60.120.200">
    <property type="match status" value="1"/>
</dbReference>
<organism evidence="4 5">
    <name type="scientific">Chryseobacterium turcicum</name>
    <dbReference type="NCBI Taxonomy" id="2898076"/>
    <lineage>
        <taxon>Bacteria</taxon>
        <taxon>Pseudomonadati</taxon>
        <taxon>Bacteroidota</taxon>
        <taxon>Flavobacteriia</taxon>
        <taxon>Flavobacteriales</taxon>
        <taxon>Weeksellaceae</taxon>
        <taxon>Chryseobacterium group</taxon>
        <taxon>Chryseobacterium</taxon>
    </lineage>
</organism>
<dbReference type="EMBL" id="JAJNAY010000001">
    <property type="protein sequence ID" value="MCD1117036.1"/>
    <property type="molecule type" value="Genomic_DNA"/>
</dbReference>
<dbReference type="RefSeq" id="WP_230668790.1">
    <property type="nucleotide sequence ID" value="NZ_JAJNAY010000001.1"/>
</dbReference>
<evidence type="ECO:0000259" key="2">
    <source>
        <dbReference type="Pfam" id="PF07675"/>
    </source>
</evidence>
<dbReference type="AlphaFoldDB" id="A0A9Q3V4D1"/>